<dbReference type="InterPro" id="IPR044066">
    <property type="entry name" value="TRIAD_supradom"/>
</dbReference>
<dbReference type="EMBL" id="JAVXUO010001085">
    <property type="protein sequence ID" value="KAK2986166.1"/>
    <property type="molecule type" value="Genomic_DNA"/>
</dbReference>
<dbReference type="PROSITE" id="PS51873">
    <property type="entry name" value="TRIAD"/>
    <property type="match status" value="1"/>
</dbReference>
<evidence type="ECO:0000259" key="15">
    <source>
        <dbReference type="PROSITE" id="PS50089"/>
    </source>
</evidence>
<dbReference type="Gene3D" id="2.30.30.380">
    <property type="entry name" value="Zn-finger domain of Sec23/24"/>
    <property type="match status" value="1"/>
</dbReference>
<dbReference type="GO" id="GO:0061630">
    <property type="term" value="F:ubiquitin protein ligase activity"/>
    <property type="evidence" value="ECO:0007669"/>
    <property type="project" value="UniProtKB-EC"/>
</dbReference>
<name>A0AA88RNE4_9ASTE</name>
<evidence type="ECO:0000256" key="12">
    <source>
        <dbReference type="ARBA" id="ARBA00022786"/>
    </source>
</evidence>
<keyword evidence="12" id="KW-0833">Ubl conjugation pathway</keyword>
<evidence type="ECO:0000256" key="11">
    <source>
        <dbReference type="ARBA" id="ARBA00022771"/>
    </source>
</evidence>
<feature type="domain" description="RING-type" evidence="17">
    <location>
        <begin position="107"/>
        <end position="317"/>
    </location>
</feature>
<evidence type="ECO:0000256" key="7">
    <source>
        <dbReference type="ARBA" id="ARBA00017887"/>
    </source>
</evidence>
<feature type="domain" description="RING-type" evidence="15">
    <location>
        <begin position="111"/>
        <end position="158"/>
    </location>
</feature>
<comment type="cofactor">
    <cofactor evidence="2">
        <name>Zn(2+)</name>
        <dbReference type="ChEBI" id="CHEBI:29105"/>
    </cofactor>
</comment>
<dbReference type="GO" id="GO:0008270">
    <property type="term" value="F:zinc ion binding"/>
    <property type="evidence" value="ECO:0007669"/>
    <property type="project" value="UniProtKB-KW"/>
</dbReference>
<dbReference type="Pfam" id="PF22191">
    <property type="entry name" value="IBR_1"/>
    <property type="match status" value="1"/>
</dbReference>
<dbReference type="Pfam" id="PF01485">
    <property type="entry name" value="IBR"/>
    <property type="match status" value="1"/>
</dbReference>
<comment type="similarity">
    <text evidence="5">Belongs to the RBR family. Ariadne subfamily.</text>
</comment>
<evidence type="ECO:0000313" key="19">
    <source>
        <dbReference type="Proteomes" id="UP001187471"/>
    </source>
</evidence>
<dbReference type="FunFam" id="3.30.40.10:FF:000019">
    <property type="entry name" value="RBR-type E3 ubiquitin transferase"/>
    <property type="match status" value="1"/>
</dbReference>
<evidence type="ECO:0000256" key="2">
    <source>
        <dbReference type="ARBA" id="ARBA00001947"/>
    </source>
</evidence>
<keyword evidence="9" id="KW-0479">Metal-binding</keyword>
<dbReference type="InterPro" id="IPR017907">
    <property type="entry name" value="Znf_RING_CS"/>
</dbReference>
<keyword evidence="8" id="KW-0808">Transferase</keyword>
<dbReference type="Pfam" id="PF19422">
    <property type="entry name" value="Ariadne"/>
    <property type="match status" value="1"/>
</dbReference>
<dbReference type="PROSITE" id="PS01358">
    <property type="entry name" value="ZF_RANBP2_1"/>
    <property type="match status" value="1"/>
</dbReference>
<evidence type="ECO:0000256" key="1">
    <source>
        <dbReference type="ARBA" id="ARBA00001798"/>
    </source>
</evidence>
<dbReference type="EC" id="2.3.2.31" evidence="6"/>
<comment type="pathway">
    <text evidence="4">Protein modification; protein ubiquitination.</text>
</comment>
<evidence type="ECO:0000259" key="17">
    <source>
        <dbReference type="PROSITE" id="PS51873"/>
    </source>
</evidence>
<keyword evidence="19" id="KW-1185">Reference proteome</keyword>
<evidence type="ECO:0000256" key="10">
    <source>
        <dbReference type="ARBA" id="ARBA00022737"/>
    </source>
</evidence>
<dbReference type="Proteomes" id="UP001187471">
    <property type="component" value="Unassembled WGS sequence"/>
</dbReference>
<dbReference type="InterPro" id="IPR013083">
    <property type="entry name" value="Znf_RING/FYVE/PHD"/>
</dbReference>
<evidence type="ECO:0000313" key="18">
    <source>
        <dbReference type="EMBL" id="KAK2986166.1"/>
    </source>
</evidence>
<proteinExistence type="inferred from homology"/>
<gene>
    <name evidence="18" type="ORF">RJ640_008849</name>
</gene>
<accession>A0AA88RNE4</accession>
<dbReference type="GO" id="GO:0016567">
    <property type="term" value="P:protein ubiquitination"/>
    <property type="evidence" value="ECO:0007669"/>
    <property type="project" value="InterPro"/>
</dbReference>
<evidence type="ECO:0000256" key="6">
    <source>
        <dbReference type="ARBA" id="ARBA00012251"/>
    </source>
</evidence>
<comment type="catalytic activity">
    <reaction evidence="1">
        <text>[E2 ubiquitin-conjugating enzyme]-S-ubiquitinyl-L-cysteine + [acceptor protein]-L-lysine = [E2 ubiquitin-conjugating enzyme]-L-cysteine + [acceptor protein]-N(6)-ubiquitinyl-L-lysine.</text>
        <dbReference type="EC" id="2.3.2.31"/>
    </reaction>
</comment>
<evidence type="ECO:0000256" key="13">
    <source>
        <dbReference type="ARBA" id="ARBA00022833"/>
    </source>
</evidence>
<evidence type="ECO:0000256" key="14">
    <source>
        <dbReference type="PROSITE-ProRule" id="PRU00322"/>
    </source>
</evidence>
<dbReference type="PANTHER" id="PTHR11685">
    <property type="entry name" value="RBR FAMILY RING FINGER AND IBR DOMAIN-CONTAINING"/>
    <property type="match status" value="1"/>
</dbReference>
<dbReference type="SMART" id="SM00647">
    <property type="entry name" value="IBR"/>
    <property type="match status" value="2"/>
</dbReference>
<evidence type="ECO:0000256" key="8">
    <source>
        <dbReference type="ARBA" id="ARBA00022679"/>
    </source>
</evidence>
<dbReference type="InterPro" id="IPR002867">
    <property type="entry name" value="IBR_dom"/>
</dbReference>
<dbReference type="PROSITE" id="PS50199">
    <property type="entry name" value="ZF_RANBP2_2"/>
    <property type="match status" value="1"/>
</dbReference>
<evidence type="ECO:0000256" key="4">
    <source>
        <dbReference type="ARBA" id="ARBA00004906"/>
    </source>
</evidence>
<reference evidence="18" key="1">
    <citation type="submission" date="2022-12" db="EMBL/GenBank/DDBJ databases">
        <title>Draft genome assemblies for two species of Escallonia (Escalloniales).</title>
        <authorList>
            <person name="Chanderbali A."/>
            <person name="Dervinis C."/>
            <person name="Anghel I."/>
            <person name="Soltis D."/>
            <person name="Soltis P."/>
            <person name="Zapata F."/>
        </authorList>
    </citation>
    <scope>NUCLEOTIDE SEQUENCE</scope>
    <source>
        <strain evidence="18">UCBG92.1500</strain>
        <tissue evidence="18">Leaf</tissue>
    </source>
</reference>
<dbReference type="Gene3D" id="1.20.120.1750">
    <property type="match status" value="1"/>
</dbReference>
<evidence type="ECO:0000256" key="9">
    <source>
        <dbReference type="ARBA" id="ARBA00022723"/>
    </source>
</evidence>
<dbReference type="PROSITE" id="PS50089">
    <property type="entry name" value="ZF_RING_2"/>
    <property type="match status" value="1"/>
</dbReference>
<dbReference type="FunFam" id="1.20.120.1750:FF:000027">
    <property type="entry name" value="RBR-type E3 ubiquitin transferase"/>
    <property type="match status" value="1"/>
</dbReference>
<comment type="caution">
    <text evidence="18">The sequence shown here is derived from an EMBL/GenBank/DDBJ whole genome shotgun (WGS) entry which is preliminary data.</text>
</comment>
<dbReference type="InterPro" id="IPR001841">
    <property type="entry name" value="Znf_RING"/>
</dbReference>
<protein>
    <recommendedName>
        <fullName evidence="7">RanBP-type and C3HC4-type zinc finger-containing protein 1</fullName>
        <ecNumber evidence="6">2.3.2.31</ecNumber>
    </recommendedName>
</protein>
<comment type="function">
    <text evidence="3">Might act as an E3 ubiquitin-protein ligase, or as part of E3 complex, which accepts ubiquitin from specific E2 ubiquitin-conjugating enzymes and then transfers it to substrates.</text>
</comment>
<evidence type="ECO:0000256" key="5">
    <source>
        <dbReference type="ARBA" id="ARBA00005884"/>
    </source>
</evidence>
<dbReference type="PROSITE" id="PS00518">
    <property type="entry name" value="ZF_RING_1"/>
    <property type="match status" value="1"/>
</dbReference>
<evidence type="ECO:0000256" key="3">
    <source>
        <dbReference type="ARBA" id="ARBA00003976"/>
    </source>
</evidence>
<organism evidence="18 19">
    <name type="scientific">Escallonia rubra</name>
    <dbReference type="NCBI Taxonomy" id="112253"/>
    <lineage>
        <taxon>Eukaryota</taxon>
        <taxon>Viridiplantae</taxon>
        <taxon>Streptophyta</taxon>
        <taxon>Embryophyta</taxon>
        <taxon>Tracheophyta</taxon>
        <taxon>Spermatophyta</taxon>
        <taxon>Magnoliopsida</taxon>
        <taxon>eudicotyledons</taxon>
        <taxon>Gunneridae</taxon>
        <taxon>Pentapetalae</taxon>
        <taxon>asterids</taxon>
        <taxon>campanulids</taxon>
        <taxon>Escalloniales</taxon>
        <taxon>Escalloniaceae</taxon>
        <taxon>Escallonia</taxon>
    </lineage>
</organism>
<dbReference type="InterPro" id="IPR001876">
    <property type="entry name" value="Znf_RanBP2"/>
</dbReference>
<evidence type="ECO:0000259" key="16">
    <source>
        <dbReference type="PROSITE" id="PS50199"/>
    </source>
</evidence>
<dbReference type="InterPro" id="IPR031127">
    <property type="entry name" value="E3_UB_ligase_RBR"/>
</dbReference>
<dbReference type="AlphaFoldDB" id="A0AA88RNE4"/>
<sequence>MDPEFCMNDDDGVDFDSDGSLDPSKIFRQKSYTIMKEEDIRRRLEGEITEIATVLSVSRVAACKLLRRYNWSVTDVHEAWFADEEGVRKAVGLTEKPANSVRLPRDQSVSCLICFEDHPLDKVMCTSACSHLFCVTCWRGYISTSINDGPGCLTLRCPDPSCNAAVGEDMVDLLASEKDKNRYHRYIVRSYVEDSKNVKWCPAPGCDFAVEYEVGSEVYDVNCLCLHSFCWNCTEEVHRPVDCDTRAKWIRKNSDESENMNWIIANSKPCPKCKRNIEKNKGCNHMTCGPPCLHQFCWICLGSWQNHNSSFWCNGYEEGVYKDETTMRRERAKESLDRYTHYFERWEANLTSTKKAAADLHQMRTTKVKEISENLGKLEIELEYLVEAWVQIVECRQILTWTYAYGYYLPAGELAKKELFEFLQRQAEAALEKLHECAEGEVQANLMEKISATDIVGYADFQRKLVHLTSVTRNHFEKLVTALQNDLSDVSSSSKKRKRDEVGFWPQSEDKLNGWACDQCTYFNDMSATRCAMCYGPLLQNAVIAQGLGHLKPEVHMPRPVVGSLYLFCYRSASPMVLTILKIIVTSMEKNGAAGRYQAAKYLLIKAITNTPVLMW</sequence>
<dbReference type="Gene3D" id="3.30.40.10">
    <property type="entry name" value="Zinc/RING finger domain, C3HC4 (zinc finger)"/>
    <property type="match status" value="1"/>
</dbReference>
<dbReference type="CDD" id="cd20346">
    <property type="entry name" value="BRcat_RBR_ANKIB1"/>
    <property type="match status" value="1"/>
</dbReference>
<keyword evidence="13" id="KW-0862">Zinc</keyword>
<dbReference type="InterPro" id="IPR045840">
    <property type="entry name" value="Ariadne"/>
</dbReference>
<keyword evidence="11 14" id="KW-0863">Zinc-finger</keyword>
<feature type="domain" description="RanBP2-type" evidence="16">
    <location>
        <begin position="511"/>
        <end position="540"/>
    </location>
</feature>
<dbReference type="SUPFAM" id="SSF57850">
    <property type="entry name" value="RING/U-box"/>
    <property type="match status" value="3"/>
</dbReference>
<keyword evidence="10" id="KW-0677">Repeat</keyword>